<name>A0ABX8DAT4_9GAMM</name>
<gene>
    <name evidence="2" type="ORF">KHX94_10715</name>
</gene>
<reference evidence="2 3" key="1">
    <citation type="journal article" date="2012" name="Int. J. Syst. Evol. Microbiol.">
        <title>Shewanella dokdonensis sp. nov., isolated from seawater.</title>
        <authorList>
            <person name="Sung H.R."/>
            <person name="Yoon J.H."/>
            <person name="Ghim S.Y."/>
        </authorList>
    </citation>
    <scope>NUCLEOTIDE SEQUENCE [LARGE SCALE GENOMIC DNA]</scope>
    <source>
        <strain evidence="2 3">DSM 23626</strain>
    </source>
</reference>
<accession>A0ABX8DAT4</accession>
<dbReference type="RefSeq" id="WP_213680624.1">
    <property type="nucleotide sequence ID" value="NZ_CP074572.1"/>
</dbReference>
<dbReference type="Proteomes" id="UP000676428">
    <property type="component" value="Chromosome"/>
</dbReference>
<evidence type="ECO:0008006" key="4">
    <source>
        <dbReference type="Google" id="ProtNLM"/>
    </source>
</evidence>
<evidence type="ECO:0000256" key="1">
    <source>
        <dbReference type="SAM" id="SignalP"/>
    </source>
</evidence>
<sequence length="169" mass="18683">MRYLWIAAFSSLLTVQAHASIEQQLVQCAAIADDMSRLQCYDQLGKGVSQHVATVKTSKDDVTQSYHESTAVEHSQQNAKQTQVDKFGIREKAPEPELNDIKSTTTAVTKNPHGSLVIDLSNGQRWQQIGSAFFRLKQGQNVVVKRAALGSFLLSVDGLNSSIRVKRLQ</sequence>
<dbReference type="PIRSF" id="PIRSF032038">
    <property type="entry name" value="UCP023238"/>
    <property type="match status" value="1"/>
</dbReference>
<dbReference type="InterPro" id="IPR016987">
    <property type="entry name" value="UCP023238"/>
</dbReference>
<feature type="chain" id="PRO_5045855908" description="Type IV pilus biogenesis protein PilP" evidence="1">
    <location>
        <begin position="20"/>
        <end position="169"/>
    </location>
</feature>
<organism evidence="2 3">
    <name type="scientific">Shewanella dokdonensis</name>
    <dbReference type="NCBI Taxonomy" id="712036"/>
    <lineage>
        <taxon>Bacteria</taxon>
        <taxon>Pseudomonadati</taxon>
        <taxon>Pseudomonadota</taxon>
        <taxon>Gammaproteobacteria</taxon>
        <taxon>Alteromonadales</taxon>
        <taxon>Shewanellaceae</taxon>
        <taxon>Shewanella</taxon>
    </lineage>
</organism>
<proteinExistence type="predicted"/>
<keyword evidence="3" id="KW-1185">Reference proteome</keyword>
<evidence type="ECO:0000313" key="2">
    <source>
        <dbReference type="EMBL" id="QVK21964.1"/>
    </source>
</evidence>
<keyword evidence="1" id="KW-0732">Signal</keyword>
<protein>
    <recommendedName>
        <fullName evidence="4">Type IV pilus biogenesis protein PilP</fullName>
    </recommendedName>
</protein>
<feature type="signal peptide" evidence="1">
    <location>
        <begin position="1"/>
        <end position="19"/>
    </location>
</feature>
<evidence type="ECO:0000313" key="3">
    <source>
        <dbReference type="Proteomes" id="UP000676428"/>
    </source>
</evidence>
<dbReference type="EMBL" id="CP074572">
    <property type="protein sequence ID" value="QVK21964.1"/>
    <property type="molecule type" value="Genomic_DNA"/>
</dbReference>